<feature type="compositionally biased region" description="Low complexity" evidence="1">
    <location>
        <begin position="1"/>
        <end position="20"/>
    </location>
</feature>
<feature type="compositionally biased region" description="Low complexity" evidence="1">
    <location>
        <begin position="1385"/>
        <end position="1406"/>
    </location>
</feature>
<feature type="region of interest" description="Disordered" evidence="1">
    <location>
        <begin position="357"/>
        <end position="386"/>
    </location>
</feature>
<feature type="region of interest" description="Disordered" evidence="1">
    <location>
        <begin position="1"/>
        <end position="39"/>
    </location>
</feature>
<feature type="region of interest" description="Disordered" evidence="1">
    <location>
        <begin position="1293"/>
        <end position="1313"/>
    </location>
</feature>
<organism evidence="2 3">
    <name type="scientific">Tetrahymena thermophila (strain SB210)</name>
    <dbReference type="NCBI Taxonomy" id="312017"/>
    <lineage>
        <taxon>Eukaryota</taxon>
        <taxon>Sar</taxon>
        <taxon>Alveolata</taxon>
        <taxon>Ciliophora</taxon>
        <taxon>Intramacronucleata</taxon>
        <taxon>Oligohymenophorea</taxon>
        <taxon>Hymenostomatida</taxon>
        <taxon>Tetrahymenina</taxon>
        <taxon>Tetrahymenidae</taxon>
        <taxon>Tetrahymena</taxon>
    </lineage>
</organism>
<feature type="region of interest" description="Disordered" evidence="1">
    <location>
        <begin position="657"/>
        <end position="676"/>
    </location>
</feature>
<sequence length="1488" mass="173224">MGNKQQKQQKIKEISQQAQIVNQMKDAQRSKSADPYLKVPSSNNSVYGVKVTPTIDPIKQMQRSQMNSSNMLNQSQLNRSAITPPPRMGQSKYGATNDNIRLQDQIVGQPLQQQGADPNRSYVLSVADRANINRQYKSAMINQNNSRLDISMRVDQKRSVSPNKLFPPKEEVQMMLSNIRKKEIMQTREKEYTLKKMHQVKKAIQFVQNYANAVNFFDVESQLNSQANMLLNLNNYETFILLRNESQNELQKMAKEGENNQDKLNEKQKLYERSVQIIKIMDQLKKDEFFYQSQIDYTGLIKEKEQVRNREQSLENILKQDISSLSQTQYGEHKKQNSHPNLQLKEMLAEVEPIQKESNKRLNSQQSQLSNNIISNNNNSTNNNLNKIIQNTDSEYQNSFKSSTQKDKQFGIQSSQKNIQQKHQSNQNSVSNFQQQPQDGNKSSVKQLSQQQQQLQSQLKNNSSAQLQDQLRQKEYAFQLSSNLINNPMASTIKINSQEANSQNKNTSLHNLASNGSTSVAIQQAQSNLSQNSYYPQSQQNAKPNSVTENINQQMQQSINQGLPHFSQLQQPQFEQNRNNNFQEQNLPQFSNPVSNNTSPDVENRYQNQNQFYTTQNNTNAFKSEQIRPSSANTNQQMRFQSANNQFQQEQNFNQQQLYQQDQQNPAADSEYKSQRKQWFNSNENNQINQVNLIEETGKFQNNSTRNQFGQNFTSYNNQNMQGIIPHSQSSVQLSNPQFNQNQFENKSNNFNQYQQQQQEDQNYQVNIIPANPRSLTPNSQQVFASDLTNQINLQNFQQQQQQPNISQINVQPATTRNIRKEIEVALANKQRRASLQHSEIQTMKNSMNTNQPMKESYITNMDGTHLLPYQQNYQTQNYENEEDYQLQVPQNTSQVNESYLSKNNVNVYIGKERLQKKGNDIQVYRNVKLNKVKAGQQNNITQHNTSTNALNRKGSKIIQINKQNNITSMKNSGASNNNNNYLQQHLNKVASQKQIYKPLNASSSQNVVQDQFHMIMNQQQLQEQNLFNNMSAINYPNNANNQNHENSFLSNNSNILLNDQSLLENYHISKMHQCDANHEHERFKTPKKYQNIESHYSPNNLQFYLNKDHKSYSNNQKWVQEKTIVDKTNNAGARTFWDRKPDSEIRTQTKNQQITQKLTNQTKQLETGMKDMQKSIALYKSNNEKIYKSTIEIPTLPTNQIQESPKKQYHLKYDIKNNQSDKNQSEQMNRIFVQHLQQQANNGSLSDRSHYTQIYPREFDTIKNIQLRDQNLQNIHKEVYDLSNRVQNGLKNQNNFNHIKSSNNLSENNDDNKNKVVYQTLGVPTSNNAFYQPNWVQINKSIPSKSHNHSQDEYQNPGYREDEQIINHISKHESPEIQKQQNTSISQFQKQRQQFYQQREIQNQNSHSESYYHQIPQSQQGSDQKQYSISEQRIPAQPSRNYTQQQALNQSNQMTMIHKYGPDNSQYQFNQGEQSAEVDSIKKELLV</sequence>
<feature type="compositionally biased region" description="Polar residues" evidence="1">
    <location>
        <begin position="411"/>
        <end position="423"/>
    </location>
</feature>
<feature type="compositionally biased region" description="Polar residues" evidence="1">
    <location>
        <begin position="587"/>
        <end position="601"/>
    </location>
</feature>
<feature type="region of interest" description="Disordered" evidence="1">
    <location>
        <begin position="527"/>
        <end position="546"/>
    </location>
</feature>
<proteinExistence type="predicted"/>
<gene>
    <name evidence="2" type="ORF">TTHERM_01094800</name>
</gene>
<evidence type="ECO:0000313" key="2">
    <source>
        <dbReference type="EMBL" id="EAR90667.2"/>
    </source>
</evidence>
<dbReference type="EMBL" id="GG662795">
    <property type="protein sequence ID" value="EAR90667.2"/>
    <property type="molecule type" value="Genomic_DNA"/>
</dbReference>
<dbReference type="KEGG" id="tet:TTHERM_01094800"/>
<feature type="compositionally biased region" description="Polar residues" evidence="1">
    <location>
        <begin position="1407"/>
        <end position="1430"/>
    </location>
</feature>
<feature type="region of interest" description="Disordered" evidence="1">
    <location>
        <begin position="1374"/>
        <end position="1430"/>
    </location>
</feature>
<dbReference type="Proteomes" id="UP000009168">
    <property type="component" value="Unassembled WGS sequence"/>
</dbReference>
<feature type="compositionally biased region" description="Low complexity" evidence="1">
    <location>
        <begin position="527"/>
        <end position="541"/>
    </location>
</feature>
<feature type="compositionally biased region" description="Low complexity" evidence="1">
    <location>
        <begin position="361"/>
        <end position="386"/>
    </location>
</feature>
<accession>Q22ZI0</accession>
<feature type="region of interest" description="Disordered" evidence="1">
    <location>
        <begin position="500"/>
        <end position="519"/>
    </location>
</feature>
<dbReference type="GeneID" id="7837097"/>
<name>Q22ZI0_TETTS</name>
<evidence type="ECO:0000313" key="3">
    <source>
        <dbReference type="Proteomes" id="UP000009168"/>
    </source>
</evidence>
<feature type="region of interest" description="Disordered" evidence="1">
    <location>
        <begin position="584"/>
        <end position="604"/>
    </location>
</feature>
<protein>
    <submittedName>
        <fullName evidence="2">Uncharacterized protein</fullName>
    </submittedName>
</protein>
<feature type="region of interest" description="Disordered" evidence="1">
    <location>
        <begin position="1459"/>
        <end position="1481"/>
    </location>
</feature>
<feature type="region of interest" description="Disordered" evidence="1">
    <location>
        <begin position="398"/>
        <end position="467"/>
    </location>
</feature>
<keyword evidence="3" id="KW-1185">Reference proteome</keyword>
<dbReference type="RefSeq" id="XP_001010912.2">
    <property type="nucleotide sequence ID" value="XM_001010912.2"/>
</dbReference>
<dbReference type="HOGENOM" id="CLU_248452_0_0_1"/>
<evidence type="ECO:0000256" key="1">
    <source>
        <dbReference type="SAM" id="MobiDB-lite"/>
    </source>
</evidence>
<reference evidence="3" key="1">
    <citation type="journal article" date="2006" name="PLoS Biol.">
        <title>Macronuclear genome sequence of the ciliate Tetrahymena thermophila, a model eukaryote.</title>
        <authorList>
            <person name="Eisen J.A."/>
            <person name="Coyne R.S."/>
            <person name="Wu M."/>
            <person name="Wu D."/>
            <person name="Thiagarajan M."/>
            <person name="Wortman J.R."/>
            <person name="Badger J.H."/>
            <person name="Ren Q."/>
            <person name="Amedeo P."/>
            <person name="Jones K.M."/>
            <person name="Tallon L.J."/>
            <person name="Delcher A.L."/>
            <person name="Salzberg S.L."/>
            <person name="Silva J.C."/>
            <person name="Haas B.J."/>
            <person name="Majoros W.H."/>
            <person name="Farzad M."/>
            <person name="Carlton J.M."/>
            <person name="Smith R.K. Jr."/>
            <person name="Garg J."/>
            <person name="Pearlman R.E."/>
            <person name="Karrer K.M."/>
            <person name="Sun L."/>
            <person name="Manning G."/>
            <person name="Elde N.C."/>
            <person name="Turkewitz A.P."/>
            <person name="Asai D.J."/>
            <person name="Wilkes D.E."/>
            <person name="Wang Y."/>
            <person name="Cai H."/>
            <person name="Collins K."/>
            <person name="Stewart B.A."/>
            <person name="Lee S.R."/>
            <person name="Wilamowska K."/>
            <person name="Weinberg Z."/>
            <person name="Ruzzo W.L."/>
            <person name="Wloga D."/>
            <person name="Gaertig J."/>
            <person name="Frankel J."/>
            <person name="Tsao C.-C."/>
            <person name="Gorovsky M.A."/>
            <person name="Keeling P.J."/>
            <person name="Waller R.F."/>
            <person name="Patron N.J."/>
            <person name="Cherry J.M."/>
            <person name="Stover N.A."/>
            <person name="Krieger C.J."/>
            <person name="del Toro C."/>
            <person name="Ryder H.F."/>
            <person name="Williamson S.C."/>
            <person name="Barbeau R.A."/>
            <person name="Hamilton E.P."/>
            <person name="Orias E."/>
        </authorList>
    </citation>
    <scope>NUCLEOTIDE SEQUENCE [LARGE SCALE GENOMIC DNA]</scope>
    <source>
        <strain evidence="3">SB210</strain>
    </source>
</reference>
<dbReference type="InParanoid" id="Q22ZI0"/>
<feature type="compositionally biased region" description="Polar residues" evidence="1">
    <location>
        <begin position="1464"/>
        <end position="1475"/>
    </location>
</feature>
<feature type="compositionally biased region" description="Low complexity" evidence="1">
    <location>
        <begin position="424"/>
        <end position="467"/>
    </location>
</feature>